<dbReference type="Proteomes" id="UP000001021">
    <property type="component" value="Chromosome"/>
</dbReference>
<dbReference type="InterPro" id="IPR003782">
    <property type="entry name" value="SCO1/SenC"/>
</dbReference>
<dbReference type="KEGG" id="eru:Erum1550"/>
<dbReference type="InterPro" id="IPR036249">
    <property type="entry name" value="Thioredoxin-like_sf"/>
</dbReference>
<feature type="binding site" evidence="3">
    <location>
        <position position="170"/>
    </location>
    <ligand>
        <name>Cu cation</name>
        <dbReference type="ChEBI" id="CHEBI:23378"/>
    </ligand>
</feature>
<organism evidence="6 7">
    <name type="scientific">Ehrlichia ruminantium (strain Welgevonden)</name>
    <dbReference type="NCBI Taxonomy" id="254945"/>
    <lineage>
        <taxon>Bacteria</taxon>
        <taxon>Pseudomonadati</taxon>
        <taxon>Pseudomonadota</taxon>
        <taxon>Alphaproteobacteria</taxon>
        <taxon>Rickettsiales</taxon>
        <taxon>Anaplasmataceae</taxon>
        <taxon>Ehrlichia</taxon>
    </lineage>
</organism>
<dbReference type="Gene3D" id="3.40.30.10">
    <property type="entry name" value="Glutaredoxin"/>
    <property type="match status" value="1"/>
</dbReference>
<sequence length="209" mass="23562">MEHIMKAIKFILNLCLLFAAIFLGYSYITKQGIFQPKLHDSPDVNISNKADINTSFSLINQDGITISSKDFLGKHMLVLFGFSSCKTICPMELGLASTILDQLGNEADKLQVVFITIDPTKDTVETLKEFHKNFDSRIQMLTGNIEAINQIVQGYKVYVGQPDNDNQINHSGIMYIVDKKGEYLAHFVPDLKSKEPQVDKLLSLIKQYL</sequence>
<dbReference type="CDD" id="cd02968">
    <property type="entry name" value="SCO"/>
    <property type="match status" value="1"/>
</dbReference>
<gene>
    <name evidence="6" type="primary">sco2</name>
    <name evidence="6" type="ordered locus">ERWE_CDS_01510</name>
</gene>
<dbReference type="GO" id="GO:0046872">
    <property type="term" value="F:metal ion binding"/>
    <property type="evidence" value="ECO:0007669"/>
    <property type="project" value="UniProtKB-KW"/>
</dbReference>
<dbReference type="eggNOG" id="COG1999">
    <property type="taxonomic scope" value="Bacteria"/>
</dbReference>
<accession>A0A0H3M0I0</accession>
<feature type="transmembrane region" description="Helical" evidence="5">
    <location>
        <begin position="7"/>
        <end position="28"/>
    </location>
</feature>
<dbReference type="Pfam" id="PF02630">
    <property type="entry name" value="SCO1-SenC"/>
    <property type="match status" value="1"/>
</dbReference>
<keyword evidence="2 3" id="KW-0186">Copper</keyword>
<evidence type="ECO:0000256" key="1">
    <source>
        <dbReference type="ARBA" id="ARBA00010996"/>
    </source>
</evidence>
<protein>
    <submittedName>
        <fullName evidence="6">SCO2 like-protein</fullName>
    </submittedName>
</protein>
<dbReference type="AlphaFoldDB" id="A0A0H3M0I0"/>
<keyword evidence="5" id="KW-0812">Transmembrane</keyword>
<dbReference type="SUPFAM" id="SSF52833">
    <property type="entry name" value="Thioredoxin-like"/>
    <property type="match status" value="1"/>
</dbReference>
<keyword evidence="5" id="KW-1133">Transmembrane helix</keyword>
<feature type="binding site" evidence="3">
    <location>
        <position position="89"/>
    </location>
    <ligand>
        <name>Cu cation</name>
        <dbReference type="ChEBI" id="CHEBI:23378"/>
    </ligand>
</feature>
<evidence type="ECO:0000256" key="4">
    <source>
        <dbReference type="PIRSR" id="PIRSR603782-2"/>
    </source>
</evidence>
<comment type="similarity">
    <text evidence="1">Belongs to the SCO1/2 family.</text>
</comment>
<keyword evidence="7" id="KW-1185">Reference proteome</keyword>
<feature type="binding site" evidence="3">
    <location>
        <position position="85"/>
    </location>
    <ligand>
        <name>Cu cation</name>
        <dbReference type="ChEBI" id="CHEBI:23378"/>
    </ligand>
</feature>
<keyword evidence="3" id="KW-0479">Metal-binding</keyword>
<dbReference type="KEGG" id="erw:ERWE_CDS_01510"/>
<reference evidence="6 7" key="1">
    <citation type="journal article" date="2006" name="J. Bacteriol.">
        <title>Comparative genomic analysis of three strains of Ehrlichia ruminantium reveals an active process of genome size plasticity.</title>
        <authorList>
            <person name="Frutos R."/>
            <person name="Viari A."/>
            <person name="Ferraz C."/>
            <person name="Morgat A."/>
            <person name="Eychenie S."/>
            <person name="Kandassami Y."/>
            <person name="Chantal I."/>
            <person name="Bensaid A."/>
            <person name="Coissac E."/>
            <person name="Vachiery N."/>
            <person name="Demaille J."/>
            <person name="Martinez D."/>
        </authorList>
    </citation>
    <scope>NUCLEOTIDE SEQUENCE [LARGE SCALE GENOMIC DNA]</scope>
    <source>
        <strain evidence="6 7">Welgevonden</strain>
    </source>
</reference>
<evidence type="ECO:0000313" key="7">
    <source>
        <dbReference type="Proteomes" id="UP000001021"/>
    </source>
</evidence>
<proteinExistence type="inferred from homology"/>
<evidence type="ECO:0000256" key="5">
    <source>
        <dbReference type="SAM" id="Phobius"/>
    </source>
</evidence>
<evidence type="ECO:0000313" key="6">
    <source>
        <dbReference type="EMBL" id="CAI26645.1"/>
    </source>
</evidence>
<dbReference type="PANTHER" id="PTHR12151">
    <property type="entry name" value="ELECTRON TRANSPORT PROTIN SCO1/SENC FAMILY MEMBER"/>
    <property type="match status" value="1"/>
</dbReference>
<name>A0A0H3M0I0_EHRRW</name>
<evidence type="ECO:0000256" key="3">
    <source>
        <dbReference type="PIRSR" id="PIRSR603782-1"/>
    </source>
</evidence>
<dbReference type="FunFam" id="3.40.30.10:FF:000013">
    <property type="entry name" value="Blast:Protein SCO1 homolog, mitochondrial"/>
    <property type="match status" value="1"/>
</dbReference>
<keyword evidence="5" id="KW-0472">Membrane</keyword>
<dbReference type="HOGENOM" id="CLU_050131_3_1_5"/>
<dbReference type="PANTHER" id="PTHR12151:SF25">
    <property type="entry name" value="LINALOOL DEHYDRATASE_ISOMERASE DOMAIN-CONTAINING PROTEIN"/>
    <property type="match status" value="1"/>
</dbReference>
<dbReference type="EMBL" id="CR925678">
    <property type="protein sequence ID" value="CAI26645.1"/>
    <property type="molecule type" value="Genomic_DNA"/>
</dbReference>
<feature type="disulfide bond" description="Redox-active" evidence="4">
    <location>
        <begin position="85"/>
        <end position="89"/>
    </location>
</feature>
<evidence type="ECO:0000256" key="2">
    <source>
        <dbReference type="ARBA" id="ARBA00023008"/>
    </source>
</evidence>
<keyword evidence="4" id="KW-1015">Disulfide bond</keyword>